<name>A0A7T1F1U9_ATRLM</name>
<feature type="region of interest" description="Disordered" evidence="18">
    <location>
        <begin position="834"/>
        <end position="879"/>
    </location>
</feature>
<keyword evidence="23" id="KW-1185">Reference proteome</keyword>
<keyword evidence="13 16" id="KW-0811">Translocation</keyword>
<feature type="binding site" evidence="16">
    <location>
        <position position="496"/>
    </location>
    <ligand>
        <name>ATP</name>
        <dbReference type="ChEBI" id="CHEBI:30616"/>
    </ligand>
</feature>
<dbReference type="Pfam" id="PF01043">
    <property type="entry name" value="SecA_PP_bind"/>
    <property type="match status" value="1"/>
</dbReference>
<evidence type="ECO:0000256" key="1">
    <source>
        <dbReference type="ARBA" id="ARBA00001947"/>
    </source>
</evidence>
<dbReference type="NCBIfam" id="NF009538">
    <property type="entry name" value="PRK12904.1"/>
    <property type="match status" value="1"/>
</dbReference>
<dbReference type="PROSITE" id="PS01312">
    <property type="entry name" value="SECA"/>
    <property type="match status" value="1"/>
</dbReference>
<evidence type="ECO:0000256" key="12">
    <source>
        <dbReference type="ARBA" id="ARBA00022967"/>
    </source>
</evidence>
<dbReference type="InterPro" id="IPR036670">
    <property type="entry name" value="SecA_X-link_sf"/>
</dbReference>
<dbReference type="InterPro" id="IPR027417">
    <property type="entry name" value="P-loop_NTPase"/>
</dbReference>
<evidence type="ECO:0000256" key="10">
    <source>
        <dbReference type="ARBA" id="ARBA00022840"/>
    </source>
</evidence>
<dbReference type="InterPro" id="IPR000185">
    <property type="entry name" value="SecA"/>
</dbReference>
<evidence type="ECO:0000256" key="4">
    <source>
        <dbReference type="ARBA" id="ARBA00022448"/>
    </source>
</evidence>
<evidence type="ECO:0000256" key="2">
    <source>
        <dbReference type="ARBA" id="ARBA00004170"/>
    </source>
</evidence>
<dbReference type="GO" id="GO:0009579">
    <property type="term" value="C:thylakoid"/>
    <property type="evidence" value="ECO:0007669"/>
    <property type="project" value="UniProtKB-SubCell"/>
</dbReference>
<dbReference type="FunFam" id="1.10.3060.10:FF:000003">
    <property type="entry name" value="Protein translocase subunit SecA"/>
    <property type="match status" value="1"/>
</dbReference>
<organism evidence="22 23">
    <name type="scientific">Atribacter laminatus</name>
    <dbReference type="NCBI Taxonomy" id="2847778"/>
    <lineage>
        <taxon>Bacteria</taxon>
        <taxon>Pseudomonadati</taxon>
        <taxon>Atribacterota</taxon>
        <taxon>Atribacteria</taxon>
        <taxon>Atribacterales</taxon>
        <taxon>Atribacteraceae</taxon>
        <taxon>Atribacter</taxon>
    </lineage>
</organism>
<dbReference type="GO" id="GO:0008564">
    <property type="term" value="F:protein-exporting ATPase activity"/>
    <property type="evidence" value="ECO:0007669"/>
    <property type="project" value="UniProtKB-EC"/>
</dbReference>
<evidence type="ECO:0000256" key="7">
    <source>
        <dbReference type="ARBA" id="ARBA00022723"/>
    </source>
</evidence>
<evidence type="ECO:0000256" key="3">
    <source>
        <dbReference type="ARBA" id="ARBA00007650"/>
    </source>
</evidence>
<evidence type="ECO:0000259" key="21">
    <source>
        <dbReference type="PROSITE" id="PS51196"/>
    </source>
</evidence>
<dbReference type="CDD" id="cd17928">
    <property type="entry name" value="DEXDc_SecA"/>
    <property type="match status" value="1"/>
</dbReference>
<dbReference type="SUPFAM" id="SSF81886">
    <property type="entry name" value="Helical scaffold and wing domains of SecA"/>
    <property type="match status" value="1"/>
</dbReference>
<dbReference type="InterPro" id="IPR044722">
    <property type="entry name" value="SecA_SF2_C"/>
</dbReference>
<dbReference type="Proteomes" id="UP000594463">
    <property type="component" value="Chromosome"/>
</dbReference>
<dbReference type="InterPro" id="IPR001650">
    <property type="entry name" value="Helicase_C-like"/>
</dbReference>
<dbReference type="PRINTS" id="PR00906">
    <property type="entry name" value="SECA"/>
</dbReference>
<evidence type="ECO:0000256" key="14">
    <source>
        <dbReference type="ARBA" id="ARBA00023136"/>
    </source>
</evidence>
<protein>
    <recommendedName>
        <fullName evidence="16 17">Protein translocase subunit SecA</fullName>
        <ecNumber evidence="16">7.4.2.8</ecNumber>
    </recommendedName>
</protein>
<dbReference type="SMART" id="SM00958">
    <property type="entry name" value="SecA_PP_bind"/>
    <property type="match status" value="1"/>
</dbReference>
<dbReference type="InterPro" id="IPR020937">
    <property type="entry name" value="SecA_CS"/>
</dbReference>
<dbReference type="GO" id="GO:0005524">
    <property type="term" value="F:ATP binding"/>
    <property type="evidence" value="ECO:0007669"/>
    <property type="project" value="UniProtKB-UniRule"/>
</dbReference>
<evidence type="ECO:0000256" key="16">
    <source>
        <dbReference type="HAMAP-Rule" id="MF_01382"/>
    </source>
</evidence>
<dbReference type="GO" id="GO:0065002">
    <property type="term" value="P:intracellular protein transmembrane transport"/>
    <property type="evidence" value="ECO:0007669"/>
    <property type="project" value="UniProtKB-UniRule"/>
</dbReference>
<keyword evidence="5 16" id="KW-1003">Cell membrane</keyword>
<dbReference type="GO" id="GO:0043952">
    <property type="term" value="P:protein transport by the Sec complex"/>
    <property type="evidence" value="ECO:0007669"/>
    <property type="project" value="UniProtKB-ARBA"/>
</dbReference>
<dbReference type="GO" id="GO:0046872">
    <property type="term" value="F:metal ion binding"/>
    <property type="evidence" value="ECO:0007669"/>
    <property type="project" value="UniProtKB-KW"/>
</dbReference>
<keyword evidence="14 16" id="KW-0472">Membrane</keyword>
<accession>A0A7T1F1U9</accession>
<keyword evidence="8 16" id="KW-0547">Nucleotide-binding</keyword>
<evidence type="ECO:0000256" key="18">
    <source>
        <dbReference type="SAM" id="MobiDB-lite"/>
    </source>
</evidence>
<evidence type="ECO:0000256" key="15">
    <source>
        <dbReference type="ARBA" id="ARBA00060385"/>
    </source>
</evidence>
<keyword evidence="9" id="KW-0862">Zinc</keyword>
<comment type="subunit">
    <text evidence="16">Monomer and homodimer. Part of the essential Sec protein translocation apparatus which comprises SecA, SecYEG and auxiliary proteins SecDF. Other proteins may also be involved.</text>
</comment>
<dbReference type="FunFam" id="3.40.50.300:FF:000334">
    <property type="entry name" value="Protein translocase subunit SecA"/>
    <property type="match status" value="1"/>
</dbReference>
<comment type="catalytic activity">
    <reaction evidence="16">
        <text>ATP + H2O + cellular proteinSide 1 = ADP + phosphate + cellular proteinSide 2.</text>
        <dbReference type="EC" id="7.4.2.8"/>
    </reaction>
</comment>
<dbReference type="GO" id="GO:0017038">
    <property type="term" value="P:protein import"/>
    <property type="evidence" value="ECO:0007669"/>
    <property type="project" value="InterPro"/>
</dbReference>
<dbReference type="Gene3D" id="3.40.50.300">
    <property type="entry name" value="P-loop containing nucleotide triphosphate hydrolases"/>
    <property type="match status" value="2"/>
</dbReference>
<evidence type="ECO:0000259" key="20">
    <source>
        <dbReference type="PROSITE" id="PS51194"/>
    </source>
</evidence>
<dbReference type="Pfam" id="PF02810">
    <property type="entry name" value="SEC-C"/>
    <property type="match status" value="1"/>
</dbReference>
<dbReference type="GO" id="GO:0005829">
    <property type="term" value="C:cytosol"/>
    <property type="evidence" value="ECO:0007669"/>
    <property type="project" value="TreeGrafter"/>
</dbReference>
<dbReference type="PROSITE" id="PS51192">
    <property type="entry name" value="HELICASE_ATP_BIND_1"/>
    <property type="match status" value="1"/>
</dbReference>
<evidence type="ECO:0000256" key="17">
    <source>
        <dbReference type="RuleBase" id="RU003874"/>
    </source>
</evidence>
<dbReference type="NCBIfam" id="TIGR00963">
    <property type="entry name" value="secA"/>
    <property type="match status" value="1"/>
</dbReference>
<dbReference type="KEGG" id="alam:RT761_00561"/>
<evidence type="ECO:0000313" key="23">
    <source>
        <dbReference type="Proteomes" id="UP000594463"/>
    </source>
</evidence>
<dbReference type="PANTHER" id="PTHR30612">
    <property type="entry name" value="SECA INNER MEMBRANE COMPONENT OF SEC PROTEIN SECRETION SYSTEM"/>
    <property type="match status" value="1"/>
</dbReference>
<keyword evidence="6 16" id="KW-0963">Cytoplasm</keyword>
<dbReference type="Pfam" id="PF21090">
    <property type="entry name" value="P-loop_SecA"/>
    <property type="match status" value="1"/>
</dbReference>
<dbReference type="FunFam" id="3.40.50.300:FF:000113">
    <property type="entry name" value="Preprotein translocase subunit SecA"/>
    <property type="match status" value="1"/>
</dbReference>
<dbReference type="SUPFAM" id="SSF52540">
    <property type="entry name" value="P-loop containing nucleoside triphosphate hydrolases"/>
    <property type="match status" value="2"/>
</dbReference>
<evidence type="ECO:0000259" key="19">
    <source>
        <dbReference type="PROSITE" id="PS51192"/>
    </source>
</evidence>
<dbReference type="FunFam" id="3.90.1440.10:FF:000003">
    <property type="entry name" value="Preprotein translocase SecA subunit"/>
    <property type="match status" value="1"/>
</dbReference>
<keyword evidence="4 16" id="KW-0813">Transport</keyword>
<keyword evidence="10 16" id="KW-0067">ATP-binding</keyword>
<evidence type="ECO:0000256" key="8">
    <source>
        <dbReference type="ARBA" id="ARBA00022741"/>
    </source>
</evidence>
<dbReference type="EMBL" id="CP065383">
    <property type="protein sequence ID" value="QPM67358.1"/>
    <property type="molecule type" value="Genomic_DNA"/>
</dbReference>
<dbReference type="Pfam" id="PF07517">
    <property type="entry name" value="SecA_DEAD"/>
    <property type="match status" value="1"/>
</dbReference>
<sequence length="889" mass="102252">MFGLIKEYFGKISQDRFLKEVTERFVDPVNSFEKEISRLSDKELADKTPYFKNRLENGENLDDILVEAFAVAREAARRVTGMRPFDVQIIGGVVLHEGKIAEMQTGEGKTLVATMPAYLNALTGKGVHIVTVNDYLARRDRYWMGPIFEFLGLTVGLIQHASTFEERKKAYHGDITYGTNTEYGFDYLRDNMAHRREDIVQGELNYAIIDEVDSILIDEARTPLIISGPAEDSTEIYYKIDRVSRKLSHSVDFDFEEKTRSIWLTEEGISKVEKLLHVDNLYDTAGKDSIEQRVRQSLRAHHLYKKDVDYVVRNGEVIIVDEFTGRLMEGRRYSDGLHQAIEAKENVQVANENQTLASVTYQNYFRMYDKICGMTGTAKTEEDEFVYTYGMPVVVIPTNMPLKRTNYPDVIYRTEKEKFEAVVEEIEKWHQEGRPMLVGTISIEKSEKLSRMLEKKKIPHQVLNAKNHEREAAIIAQAGRKGAVTISTNMAGRGTDIILGGNPEYLAREELTSQGHSLEFDLNPDQQNQLQQLVQKFQKIAGEEHTFVVEKGGLHVIGTERHESRRIDNQLRGRAGRQGDPGSSRFFLSMEDDLLRLFGSERISGIMDKFGVEEGVPIEHGLVTRAIEGAQKKVEGYHFNIRKTLLQYDDVMNKQREVIYNQRRTLLTEDNLRPLIFEMLNDVVHECVRTYALEKTYPEEWDWDGFDHRLFDLFGFGHGIPVEQRSQAKPEELEKIIIARYKEIYEQKVSEVNDKVFREVERFVGLRVVDGYWKEQLHNMDHLREGIGLRAVGQKDPFVEYQIEAFDMFHDMIAQIREDIVKYLLRIRLVPEGGKPAASHRPVQPSTVRTNQAPSSENRKTEVTKKGKIGRNDPCPCGSGKKYKYCCGK</sequence>
<dbReference type="RefSeq" id="WP_218112566.1">
    <property type="nucleotide sequence ID" value="NZ_CP065383.1"/>
</dbReference>
<dbReference type="CDD" id="cd18803">
    <property type="entry name" value="SF2_C_secA"/>
    <property type="match status" value="1"/>
</dbReference>
<dbReference type="Gene3D" id="1.10.3060.10">
    <property type="entry name" value="Helical scaffold and wing domains of SecA"/>
    <property type="match status" value="1"/>
</dbReference>
<dbReference type="HAMAP" id="MF_01382">
    <property type="entry name" value="SecA"/>
    <property type="match status" value="1"/>
</dbReference>
<evidence type="ECO:0000256" key="9">
    <source>
        <dbReference type="ARBA" id="ARBA00022833"/>
    </source>
</evidence>
<dbReference type="InterPro" id="IPR014018">
    <property type="entry name" value="SecA_motor_DEAD"/>
</dbReference>
<dbReference type="SMART" id="SM00957">
    <property type="entry name" value="SecA_DEAD"/>
    <property type="match status" value="1"/>
</dbReference>
<evidence type="ECO:0000256" key="6">
    <source>
        <dbReference type="ARBA" id="ARBA00022490"/>
    </source>
</evidence>
<feature type="binding site" evidence="16">
    <location>
        <position position="88"/>
    </location>
    <ligand>
        <name>ATP</name>
        <dbReference type="ChEBI" id="CHEBI:30616"/>
    </ligand>
</feature>
<dbReference type="GO" id="GO:0031522">
    <property type="term" value="C:cell envelope Sec protein transport complex"/>
    <property type="evidence" value="ECO:0007669"/>
    <property type="project" value="TreeGrafter"/>
</dbReference>
<evidence type="ECO:0000256" key="11">
    <source>
        <dbReference type="ARBA" id="ARBA00022927"/>
    </source>
</evidence>
<dbReference type="PANTHER" id="PTHR30612:SF0">
    <property type="entry name" value="CHLOROPLAST PROTEIN-TRANSPORTING ATPASE"/>
    <property type="match status" value="1"/>
</dbReference>
<dbReference type="PROSITE" id="PS51196">
    <property type="entry name" value="SECA_MOTOR_DEAD"/>
    <property type="match status" value="1"/>
</dbReference>
<reference evidence="22 23" key="1">
    <citation type="journal article" date="2021" name="Nat. Commun.">
        <title>Isolation of a member of the candidate phylum Atribacteria reveals a unique cell membrane structure.</title>
        <authorList>
            <person name="Taiki K."/>
            <person name="Nobu M.K."/>
            <person name="Kusada H."/>
            <person name="Meng X.-Y."/>
            <person name="Hosoki N."/>
            <person name="Uematsu K."/>
            <person name="Yoshioka H."/>
            <person name="Kamagata Y."/>
            <person name="Tamaki H."/>
        </authorList>
    </citation>
    <scope>NUCLEOTIDE SEQUENCE [LARGE SCALE GENOMIC DNA]</scope>
    <source>
        <strain evidence="22 23">RT761</strain>
    </source>
</reference>
<dbReference type="Gene3D" id="3.90.1440.10">
    <property type="entry name" value="SecA, preprotein cross-linking domain"/>
    <property type="match status" value="1"/>
</dbReference>
<comment type="cofactor">
    <cofactor evidence="1">
        <name>Zn(2+)</name>
        <dbReference type="ChEBI" id="CHEBI:29105"/>
    </cofactor>
</comment>
<comment type="similarity">
    <text evidence="3 16 17">Belongs to the SecA family.</text>
</comment>
<gene>
    <name evidence="16 22" type="primary">secA</name>
    <name evidence="22" type="ORF">RT761_00561</name>
</gene>
<dbReference type="EC" id="7.4.2.8" evidence="16"/>
<keyword evidence="7" id="KW-0479">Metal-binding</keyword>
<proteinExistence type="inferred from homology"/>
<evidence type="ECO:0000256" key="13">
    <source>
        <dbReference type="ARBA" id="ARBA00023010"/>
    </source>
</evidence>
<dbReference type="Pfam" id="PF07516">
    <property type="entry name" value="SecA_SW"/>
    <property type="match status" value="1"/>
</dbReference>
<dbReference type="AlphaFoldDB" id="A0A7T1F1U9"/>
<dbReference type="InterPro" id="IPR011116">
    <property type="entry name" value="SecA_Wing/Scaffold"/>
</dbReference>
<dbReference type="SUPFAM" id="SSF81767">
    <property type="entry name" value="Pre-protein crosslinking domain of SecA"/>
    <property type="match status" value="1"/>
</dbReference>
<evidence type="ECO:0000256" key="5">
    <source>
        <dbReference type="ARBA" id="ARBA00022475"/>
    </source>
</evidence>
<feature type="domain" description="Helicase ATP-binding" evidence="19">
    <location>
        <begin position="90"/>
        <end position="248"/>
    </location>
</feature>
<comment type="subcellular location">
    <subcellularLocation>
        <location evidence="16">Cell membrane</location>
        <topology evidence="16">Peripheral membrane protein</topology>
        <orientation evidence="16">Cytoplasmic side</orientation>
    </subcellularLocation>
    <subcellularLocation>
        <location evidence="16">Cytoplasm</location>
    </subcellularLocation>
    <subcellularLocation>
        <location evidence="2">Membrane</location>
        <topology evidence="2">Peripheral membrane protein</topology>
    </subcellularLocation>
    <subcellularLocation>
        <location evidence="15">Thylakoid</location>
    </subcellularLocation>
    <text evidence="16">Distribution is 50-50.</text>
</comment>
<dbReference type="InterPro" id="IPR014001">
    <property type="entry name" value="Helicase_ATP-bd"/>
</dbReference>
<dbReference type="InterPro" id="IPR004027">
    <property type="entry name" value="SEC_C_motif"/>
</dbReference>
<keyword evidence="12 16" id="KW-1278">Translocase</keyword>
<keyword evidence="11 16" id="KW-0653">Protein transport</keyword>
<dbReference type="GO" id="GO:0006605">
    <property type="term" value="P:protein targeting"/>
    <property type="evidence" value="ECO:0007669"/>
    <property type="project" value="UniProtKB-UniRule"/>
</dbReference>
<dbReference type="InterPro" id="IPR036266">
    <property type="entry name" value="SecA_Wing/Scaffold_sf"/>
</dbReference>
<comment type="function">
    <text evidence="16">Part of the Sec protein translocase complex. Interacts with the SecYEG preprotein conducting channel. Has a central role in coupling the hydrolysis of ATP to the transfer of proteins into and across the cell membrane, serving as an ATP-driven molecular motor driving the stepwise translocation of polypeptide chains across the membrane.</text>
</comment>
<dbReference type="InterPro" id="IPR011130">
    <property type="entry name" value="SecA_preprotein_X-link_dom"/>
</dbReference>
<evidence type="ECO:0000313" key="22">
    <source>
        <dbReference type="EMBL" id="QPM67358.1"/>
    </source>
</evidence>
<dbReference type="InterPro" id="IPR011115">
    <property type="entry name" value="SecA_DEAD"/>
</dbReference>
<dbReference type="PROSITE" id="PS51194">
    <property type="entry name" value="HELICASE_CTER"/>
    <property type="match status" value="1"/>
</dbReference>
<feature type="binding site" evidence="16">
    <location>
        <begin position="106"/>
        <end position="110"/>
    </location>
    <ligand>
        <name>ATP</name>
        <dbReference type="ChEBI" id="CHEBI:30616"/>
    </ligand>
</feature>
<feature type="compositionally biased region" description="Polar residues" evidence="18">
    <location>
        <begin position="844"/>
        <end position="856"/>
    </location>
</feature>
<feature type="domain" description="Helicase C-terminal" evidence="20">
    <location>
        <begin position="418"/>
        <end position="624"/>
    </location>
</feature>
<feature type="domain" description="SecA family profile" evidence="21">
    <location>
        <begin position="4"/>
        <end position="619"/>
    </location>
</feature>
<dbReference type="GO" id="GO:0005886">
    <property type="term" value="C:plasma membrane"/>
    <property type="evidence" value="ECO:0007669"/>
    <property type="project" value="UniProtKB-SubCell"/>
</dbReference>